<evidence type="ECO:0000256" key="3">
    <source>
        <dbReference type="ARBA" id="ARBA00022701"/>
    </source>
</evidence>
<evidence type="ECO:0000256" key="6">
    <source>
        <dbReference type="ARBA" id="ARBA00023175"/>
    </source>
</evidence>
<dbReference type="InterPro" id="IPR001752">
    <property type="entry name" value="Kinesin_motor_dom"/>
</dbReference>
<name>D6WG90_TRICA</name>
<evidence type="ECO:0000259" key="11">
    <source>
        <dbReference type="PROSITE" id="PS50067"/>
    </source>
</evidence>
<dbReference type="HOGENOM" id="CLU_001485_12_4_1"/>
<evidence type="ECO:0000256" key="10">
    <source>
        <dbReference type="SAM" id="Coils"/>
    </source>
</evidence>
<evidence type="ECO:0000256" key="7">
    <source>
        <dbReference type="ARBA" id="ARBA00023212"/>
    </source>
</evidence>
<dbReference type="InterPro" id="IPR027640">
    <property type="entry name" value="Kinesin-like_fam"/>
</dbReference>
<dbReference type="InterPro" id="IPR027417">
    <property type="entry name" value="P-loop_NTPase"/>
</dbReference>
<dbReference type="InterPro" id="IPR019821">
    <property type="entry name" value="Kinesin_motor_CS"/>
</dbReference>
<evidence type="ECO:0000256" key="9">
    <source>
        <dbReference type="RuleBase" id="RU000394"/>
    </source>
</evidence>
<dbReference type="OMA" id="WTYHDEA"/>
<organism evidence="12 13">
    <name type="scientific">Tribolium castaneum</name>
    <name type="common">Red flour beetle</name>
    <dbReference type="NCBI Taxonomy" id="7070"/>
    <lineage>
        <taxon>Eukaryota</taxon>
        <taxon>Metazoa</taxon>
        <taxon>Ecdysozoa</taxon>
        <taxon>Arthropoda</taxon>
        <taxon>Hexapoda</taxon>
        <taxon>Insecta</taxon>
        <taxon>Pterygota</taxon>
        <taxon>Neoptera</taxon>
        <taxon>Endopterygota</taxon>
        <taxon>Coleoptera</taxon>
        <taxon>Polyphaga</taxon>
        <taxon>Cucujiformia</taxon>
        <taxon>Tenebrionidae</taxon>
        <taxon>Tenebrionidae incertae sedis</taxon>
        <taxon>Tribolium</taxon>
    </lineage>
</organism>
<gene>
    <name evidence="12" type="primary">AUGUSTUS-3.0.2_02539</name>
    <name evidence="12" type="ORF">TcasGA2_TC002539</name>
</gene>
<reference evidence="12 13" key="2">
    <citation type="journal article" date="2010" name="Nucleic Acids Res.">
        <title>BeetleBase in 2010: revisions to provide comprehensive genomic information for Tribolium castaneum.</title>
        <authorList>
            <person name="Kim H.S."/>
            <person name="Murphy T."/>
            <person name="Xia J."/>
            <person name="Caragea D."/>
            <person name="Park Y."/>
            <person name="Beeman R.W."/>
            <person name="Lorenzen M.D."/>
            <person name="Butcher S."/>
            <person name="Manak J.R."/>
            <person name="Brown S.J."/>
        </authorList>
    </citation>
    <scope>GENOME REANNOTATION</scope>
    <source>
        <strain evidence="12 13">Georgia GA2</strain>
    </source>
</reference>
<dbReference type="GO" id="GO:0007018">
    <property type="term" value="P:microtubule-based movement"/>
    <property type="evidence" value="ECO:0007669"/>
    <property type="project" value="InterPro"/>
</dbReference>
<feature type="domain" description="Kinesin motor" evidence="11">
    <location>
        <begin position="179"/>
        <end position="508"/>
    </location>
</feature>
<dbReference type="Pfam" id="PF00225">
    <property type="entry name" value="Kinesin"/>
    <property type="match status" value="1"/>
</dbReference>
<feature type="coiled-coil region" evidence="10">
    <location>
        <begin position="12"/>
        <end position="158"/>
    </location>
</feature>
<dbReference type="GO" id="GO:0008017">
    <property type="term" value="F:microtubule binding"/>
    <property type="evidence" value="ECO:0007669"/>
    <property type="project" value="InterPro"/>
</dbReference>
<evidence type="ECO:0000256" key="8">
    <source>
        <dbReference type="PROSITE-ProRule" id="PRU00283"/>
    </source>
</evidence>
<keyword evidence="13" id="KW-1185">Reference proteome</keyword>
<keyword evidence="3 9" id="KW-0493">Microtubule</keyword>
<keyword evidence="6 8" id="KW-0505">Motor protein</keyword>
<dbReference type="SUPFAM" id="SSF57997">
    <property type="entry name" value="Tropomyosin"/>
    <property type="match status" value="1"/>
</dbReference>
<keyword evidence="10" id="KW-0175">Coiled coil</keyword>
<dbReference type="InterPro" id="IPR036961">
    <property type="entry name" value="Kinesin_motor_dom_sf"/>
</dbReference>
<dbReference type="PRINTS" id="PR00380">
    <property type="entry name" value="KINESINHEAVY"/>
</dbReference>
<keyword evidence="4 8" id="KW-0547">Nucleotide-binding</keyword>
<dbReference type="PROSITE" id="PS00411">
    <property type="entry name" value="KINESIN_MOTOR_1"/>
    <property type="match status" value="1"/>
</dbReference>
<dbReference type="SMART" id="SM00129">
    <property type="entry name" value="KISc"/>
    <property type="match status" value="1"/>
</dbReference>
<dbReference type="Proteomes" id="UP000007266">
    <property type="component" value="Linkage group 3"/>
</dbReference>
<dbReference type="STRING" id="7070.D6WG90"/>
<evidence type="ECO:0000256" key="1">
    <source>
        <dbReference type="ARBA" id="ARBA00004245"/>
    </source>
</evidence>
<dbReference type="GO" id="GO:0003777">
    <property type="term" value="F:microtubule motor activity"/>
    <property type="evidence" value="ECO:0007669"/>
    <property type="project" value="InterPro"/>
</dbReference>
<evidence type="ECO:0000256" key="5">
    <source>
        <dbReference type="ARBA" id="ARBA00022840"/>
    </source>
</evidence>
<keyword evidence="7" id="KW-0963">Cytoplasm</keyword>
<reference evidence="12 13" key="1">
    <citation type="journal article" date="2008" name="Nature">
        <title>The genome of the model beetle and pest Tribolium castaneum.</title>
        <authorList>
            <consortium name="Tribolium Genome Sequencing Consortium"/>
            <person name="Richards S."/>
            <person name="Gibbs R.A."/>
            <person name="Weinstock G.M."/>
            <person name="Brown S.J."/>
            <person name="Denell R."/>
            <person name="Beeman R.W."/>
            <person name="Gibbs R."/>
            <person name="Beeman R.W."/>
            <person name="Brown S.J."/>
            <person name="Bucher G."/>
            <person name="Friedrich M."/>
            <person name="Grimmelikhuijzen C.J."/>
            <person name="Klingler M."/>
            <person name="Lorenzen M."/>
            <person name="Richards S."/>
            <person name="Roth S."/>
            <person name="Schroder R."/>
            <person name="Tautz D."/>
            <person name="Zdobnov E.M."/>
            <person name="Muzny D."/>
            <person name="Gibbs R.A."/>
            <person name="Weinstock G.M."/>
            <person name="Attaway T."/>
            <person name="Bell S."/>
            <person name="Buhay C.J."/>
            <person name="Chandrabose M.N."/>
            <person name="Chavez D."/>
            <person name="Clerk-Blankenburg K.P."/>
            <person name="Cree A."/>
            <person name="Dao M."/>
            <person name="Davis C."/>
            <person name="Chacko J."/>
            <person name="Dinh H."/>
            <person name="Dugan-Rocha S."/>
            <person name="Fowler G."/>
            <person name="Garner T.T."/>
            <person name="Garnes J."/>
            <person name="Gnirke A."/>
            <person name="Hawes A."/>
            <person name="Hernandez J."/>
            <person name="Hines S."/>
            <person name="Holder M."/>
            <person name="Hume J."/>
            <person name="Jhangiani S.N."/>
            <person name="Joshi V."/>
            <person name="Khan Z.M."/>
            <person name="Jackson L."/>
            <person name="Kovar C."/>
            <person name="Kowis A."/>
            <person name="Lee S."/>
            <person name="Lewis L.R."/>
            <person name="Margolis J."/>
            <person name="Morgan M."/>
            <person name="Nazareth L.V."/>
            <person name="Nguyen N."/>
            <person name="Okwuonu G."/>
            <person name="Parker D."/>
            <person name="Richards S."/>
            <person name="Ruiz S.J."/>
            <person name="Santibanez J."/>
            <person name="Savard J."/>
            <person name="Scherer S.E."/>
            <person name="Schneider B."/>
            <person name="Sodergren E."/>
            <person name="Tautz D."/>
            <person name="Vattahil S."/>
            <person name="Villasana D."/>
            <person name="White C.S."/>
            <person name="Wright R."/>
            <person name="Park Y."/>
            <person name="Beeman R.W."/>
            <person name="Lord J."/>
            <person name="Oppert B."/>
            <person name="Lorenzen M."/>
            <person name="Brown S."/>
            <person name="Wang L."/>
            <person name="Savard J."/>
            <person name="Tautz D."/>
            <person name="Richards S."/>
            <person name="Weinstock G."/>
            <person name="Gibbs R.A."/>
            <person name="Liu Y."/>
            <person name="Worley K."/>
            <person name="Weinstock G."/>
            <person name="Elsik C.G."/>
            <person name="Reese J.T."/>
            <person name="Elhaik E."/>
            <person name="Landan G."/>
            <person name="Graur D."/>
            <person name="Arensburger P."/>
            <person name="Atkinson P."/>
            <person name="Beeman R.W."/>
            <person name="Beidler J."/>
            <person name="Brown S.J."/>
            <person name="Demuth J.P."/>
            <person name="Drury D.W."/>
            <person name="Du Y.Z."/>
            <person name="Fujiwara H."/>
            <person name="Lorenzen M."/>
            <person name="Maselli V."/>
            <person name="Osanai M."/>
            <person name="Park Y."/>
            <person name="Robertson H.M."/>
            <person name="Tu Z."/>
            <person name="Wang J.J."/>
            <person name="Wang S."/>
            <person name="Richards S."/>
            <person name="Song H."/>
            <person name="Zhang L."/>
            <person name="Sodergren E."/>
            <person name="Werner D."/>
            <person name="Stanke M."/>
            <person name="Morgenstern B."/>
            <person name="Solovyev V."/>
            <person name="Kosarev P."/>
            <person name="Brown G."/>
            <person name="Chen H.C."/>
            <person name="Ermolaeva O."/>
            <person name="Hlavina W."/>
            <person name="Kapustin Y."/>
            <person name="Kiryutin B."/>
            <person name="Kitts P."/>
            <person name="Maglott D."/>
            <person name="Pruitt K."/>
            <person name="Sapojnikov V."/>
            <person name="Souvorov A."/>
            <person name="Mackey A.J."/>
            <person name="Waterhouse R.M."/>
            <person name="Wyder S."/>
            <person name="Zdobnov E.M."/>
            <person name="Zdobnov E.M."/>
            <person name="Wyder S."/>
            <person name="Kriventseva E.V."/>
            <person name="Kadowaki T."/>
            <person name="Bork P."/>
            <person name="Aranda M."/>
            <person name="Bao R."/>
            <person name="Beermann A."/>
            <person name="Berns N."/>
            <person name="Bolognesi R."/>
            <person name="Bonneton F."/>
            <person name="Bopp D."/>
            <person name="Brown S.J."/>
            <person name="Bucher G."/>
            <person name="Butts T."/>
            <person name="Chaumot A."/>
            <person name="Denell R.E."/>
            <person name="Ferrier D.E."/>
            <person name="Friedrich M."/>
            <person name="Gordon C.M."/>
            <person name="Jindra M."/>
            <person name="Klingler M."/>
            <person name="Lan Q."/>
            <person name="Lattorff H.M."/>
            <person name="Laudet V."/>
            <person name="von Levetsow C."/>
            <person name="Liu Z."/>
            <person name="Lutz R."/>
            <person name="Lynch J.A."/>
            <person name="da Fonseca R.N."/>
            <person name="Posnien N."/>
            <person name="Reuter R."/>
            <person name="Roth S."/>
            <person name="Savard J."/>
            <person name="Schinko J.B."/>
            <person name="Schmitt C."/>
            <person name="Schoppmeier M."/>
            <person name="Schroder R."/>
            <person name="Shippy T.D."/>
            <person name="Simonnet F."/>
            <person name="Marques-Souza H."/>
            <person name="Tautz D."/>
            <person name="Tomoyasu Y."/>
            <person name="Trauner J."/>
            <person name="Van der Zee M."/>
            <person name="Vervoort M."/>
            <person name="Wittkopp N."/>
            <person name="Wimmer E.A."/>
            <person name="Yang X."/>
            <person name="Jones A.K."/>
            <person name="Sattelle D.B."/>
            <person name="Ebert P.R."/>
            <person name="Nelson D."/>
            <person name="Scott J.G."/>
            <person name="Beeman R.W."/>
            <person name="Muthukrishnan S."/>
            <person name="Kramer K.J."/>
            <person name="Arakane Y."/>
            <person name="Beeman R.W."/>
            <person name="Zhu Q."/>
            <person name="Hogenkamp D."/>
            <person name="Dixit R."/>
            <person name="Oppert B."/>
            <person name="Jiang H."/>
            <person name="Zou Z."/>
            <person name="Marshall J."/>
            <person name="Elpidina E."/>
            <person name="Vinokurov K."/>
            <person name="Oppert C."/>
            <person name="Zou Z."/>
            <person name="Evans J."/>
            <person name="Lu Z."/>
            <person name="Zhao P."/>
            <person name="Sumathipala N."/>
            <person name="Altincicek B."/>
            <person name="Vilcinskas A."/>
            <person name="Williams M."/>
            <person name="Hultmark D."/>
            <person name="Hetru C."/>
            <person name="Jiang H."/>
            <person name="Grimmelikhuijzen C.J."/>
            <person name="Hauser F."/>
            <person name="Cazzamali G."/>
            <person name="Williamson M."/>
            <person name="Park Y."/>
            <person name="Li B."/>
            <person name="Tanaka Y."/>
            <person name="Predel R."/>
            <person name="Neupert S."/>
            <person name="Schachtner J."/>
            <person name="Verleyen P."/>
            <person name="Raible F."/>
            <person name="Bork P."/>
            <person name="Friedrich M."/>
            <person name="Walden K.K."/>
            <person name="Robertson H.M."/>
            <person name="Angeli S."/>
            <person name="Foret S."/>
            <person name="Bucher G."/>
            <person name="Schuetz S."/>
            <person name="Maleszka R."/>
            <person name="Wimmer E.A."/>
            <person name="Beeman R.W."/>
            <person name="Lorenzen M."/>
            <person name="Tomoyasu Y."/>
            <person name="Miller S.C."/>
            <person name="Grossmann D."/>
            <person name="Bucher G."/>
        </authorList>
    </citation>
    <scope>NUCLEOTIDE SEQUENCE [LARGE SCALE GENOMIC DNA]</scope>
    <source>
        <strain evidence="12 13">Georgia GA2</strain>
    </source>
</reference>
<dbReference type="PANTHER" id="PTHR47972">
    <property type="entry name" value="KINESIN-LIKE PROTEIN KLP-3"/>
    <property type="match status" value="1"/>
</dbReference>
<dbReference type="PANTHER" id="PTHR47972:SF45">
    <property type="entry name" value="PROTEIN CLARET SEGREGATIONAL"/>
    <property type="match status" value="1"/>
</dbReference>
<dbReference type="EMBL" id="KQ971328">
    <property type="protein sequence ID" value="EEZ99766.1"/>
    <property type="molecule type" value="Genomic_DNA"/>
</dbReference>
<dbReference type="PhylomeDB" id="D6WG90"/>
<evidence type="ECO:0000313" key="13">
    <source>
        <dbReference type="Proteomes" id="UP000007266"/>
    </source>
</evidence>
<comment type="subcellular location">
    <subcellularLocation>
        <location evidence="1">Cytoplasm</location>
        <location evidence="1">Cytoskeleton</location>
    </subcellularLocation>
</comment>
<dbReference type="PROSITE" id="PS50067">
    <property type="entry name" value="KINESIN_MOTOR_2"/>
    <property type="match status" value="1"/>
</dbReference>
<protein>
    <recommendedName>
        <fullName evidence="9">Kinesin-like protein</fullName>
    </recommendedName>
</protein>
<accession>D6WG90</accession>
<evidence type="ECO:0000256" key="4">
    <source>
        <dbReference type="ARBA" id="ARBA00022741"/>
    </source>
</evidence>
<dbReference type="SUPFAM" id="SSF52540">
    <property type="entry name" value="P-loop containing nucleoside triphosphate hydrolases"/>
    <property type="match status" value="1"/>
</dbReference>
<evidence type="ECO:0000313" key="12">
    <source>
        <dbReference type="EMBL" id="EEZ99766.1"/>
    </source>
</evidence>
<evidence type="ECO:0000256" key="2">
    <source>
        <dbReference type="ARBA" id="ARBA00010899"/>
    </source>
</evidence>
<dbReference type="eggNOG" id="KOG0239">
    <property type="taxonomic scope" value="Eukaryota"/>
</dbReference>
<dbReference type="Gene3D" id="3.40.850.10">
    <property type="entry name" value="Kinesin motor domain"/>
    <property type="match status" value="1"/>
</dbReference>
<keyword evidence="5 8" id="KW-0067">ATP-binding</keyword>
<proteinExistence type="inferred from homology"/>
<keyword evidence="7" id="KW-0206">Cytoskeleton</keyword>
<dbReference type="GO" id="GO:0005524">
    <property type="term" value="F:ATP binding"/>
    <property type="evidence" value="ECO:0007669"/>
    <property type="project" value="UniProtKB-UniRule"/>
</dbReference>
<comment type="similarity">
    <text evidence="2">Belongs to the TRAFAC class myosin-kinesin ATPase superfamily. Kinesin family. KIN-14 subfamily.</text>
</comment>
<feature type="binding site" evidence="8">
    <location>
        <begin position="271"/>
        <end position="278"/>
    </location>
    <ligand>
        <name>ATP</name>
        <dbReference type="ChEBI" id="CHEBI:30616"/>
    </ligand>
</feature>
<dbReference type="GO" id="GO:0005874">
    <property type="term" value="C:microtubule"/>
    <property type="evidence" value="ECO:0007669"/>
    <property type="project" value="UniProtKB-KW"/>
</dbReference>
<dbReference type="AlphaFoldDB" id="D6WG90"/>
<sequence>MLFYFDQLDGEVQELRQVNETQKGKLQSLEEQEKKWRQENNDLNTQLTKTREDYSELQKRTEALQENLESLEKEKKLWKSEKENILSENTKLTHELSVTRTDYANLKLEHESLEKQCTENIERLQQIQQILQKTETQVKELQQKIEDLETNNWHLKHDLEDQYDLRRQLHNTIQDLKGNIRVFCRVRPPINNELDDKELCAISFPNETSLDIRKSRESVCAISGRVGDVKQEFSFDKVFSPEASQVEIFEELAQLVQSALDGYHVCVFAYGQTGSGKTHTMQGTPNDRGMIPRTIDLIFEKIEKLKITEWSYTVTASFLEIYNENIRDLLEPNSNYDYELRYNEGRGVTVTNLKSVPIDSARMLKALMEEANNNRAVATTDFNKHSSRSHAVTKIHLEGHNNLSRASYSGSINLVDLAGSESAKTSAAERLNETKHINKSLSTLGNVMLALHNKDSHVPYRNSKLTFLLQSCLGGNSKTLMIVNIAPFEDCFGESISSLRFAAKVKEIKTCAKKNKTYGHQALLPSNGSQKK</sequence>